<dbReference type="InterPro" id="IPR012910">
    <property type="entry name" value="Plug_dom"/>
</dbReference>
<evidence type="ECO:0000256" key="10">
    <source>
        <dbReference type="PROSITE-ProRule" id="PRU01360"/>
    </source>
</evidence>
<accession>Q8KBM4</accession>
<dbReference type="Pfam" id="PF00593">
    <property type="entry name" value="TonB_dep_Rec_b-barrel"/>
    <property type="match status" value="1"/>
</dbReference>
<dbReference type="EMBL" id="AE006470">
    <property type="protein sequence ID" value="AAM72983.1"/>
    <property type="molecule type" value="Genomic_DNA"/>
</dbReference>
<evidence type="ECO:0000256" key="5">
    <source>
        <dbReference type="ARBA" id="ARBA00022729"/>
    </source>
</evidence>
<dbReference type="KEGG" id="cte:CT1762"/>
<dbReference type="GO" id="GO:0009279">
    <property type="term" value="C:cell outer membrane"/>
    <property type="evidence" value="ECO:0007669"/>
    <property type="project" value="UniProtKB-SubCell"/>
</dbReference>
<dbReference type="InterPro" id="IPR000531">
    <property type="entry name" value="Beta-barrel_TonB"/>
</dbReference>
<feature type="domain" description="TonB-dependent receptor plug" evidence="14">
    <location>
        <begin position="45"/>
        <end position="147"/>
    </location>
</feature>
<dbReference type="STRING" id="194439.CT1762"/>
<dbReference type="RefSeq" id="WP_010933422.1">
    <property type="nucleotide sequence ID" value="NC_002932.3"/>
</dbReference>
<evidence type="ECO:0000256" key="2">
    <source>
        <dbReference type="ARBA" id="ARBA00022448"/>
    </source>
</evidence>
<dbReference type="InterPro" id="IPR010917">
    <property type="entry name" value="TonB_rcpt_CS"/>
</dbReference>
<feature type="chain" id="PRO_5004312162" evidence="12">
    <location>
        <begin position="20"/>
        <end position="672"/>
    </location>
</feature>
<evidence type="ECO:0000256" key="6">
    <source>
        <dbReference type="ARBA" id="ARBA00023077"/>
    </source>
</evidence>
<dbReference type="PANTHER" id="PTHR30069">
    <property type="entry name" value="TONB-DEPENDENT OUTER MEMBRANE RECEPTOR"/>
    <property type="match status" value="1"/>
</dbReference>
<evidence type="ECO:0000256" key="1">
    <source>
        <dbReference type="ARBA" id="ARBA00004571"/>
    </source>
</evidence>
<evidence type="ECO:0000256" key="8">
    <source>
        <dbReference type="ARBA" id="ARBA00023170"/>
    </source>
</evidence>
<protein>
    <submittedName>
        <fullName evidence="15">TonB-dependent outer membrane receptor, putative</fullName>
    </submittedName>
</protein>
<evidence type="ECO:0000256" key="12">
    <source>
        <dbReference type="SAM" id="SignalP"/>
    </source>
</evidence>
<keyword evidence="7 10" id="KW-0472">Membrane</keyword>
<sequence length="672" mass="74483">MKKAVLMVLLLAAVRPAIAAETIASSDQSATPVFTAGEIVVTGKSANSSETVPAAEMEMLDKQNLSEAADLLPGVTISNVGGRNEGMIYVRGFDMRQVPLYLDGVPLYVPYDGYVDPNRFLTMNLSEVSVSKGFTSVLYGPNTLGGAINMVSRKPEKKLEGNVSAGGSMGNDEIDAGFESVNIGSNQGKWYVQAGLSVLSRDFMPLSSSFEPVANEDGGERGNSDTRDRNATIKIGYTPNSTDEYSITLNSQHSVKGVPLYTGSNPNNKSRFWRFTNWDKTSLYYIGRTSLGEKSYLKTRAYFDNYYNTLESYDDATYTTQHSNKAFSSRYDDHTVGGSVEFGTSIAQSDILKVALHDKYDMHNEIGNTGEEPLKFADNTFSIAVENTWNASKNLTLIAGVRQDFRSTIEAQEFTDNTHTAIHSFDLEDNRAANAQLAMVGHLDACNTLTSYVARTTRFPTLKDRYSYRMGRAIANPGLDPEQSLNYGLDYAFTPSGKFSLHASVYRSKLDDTIQQVNNVAYDTATSTWLWQMQNTGKSTFTGFEYSMDWQPEAWLKAHVAYSYIDRQNDSNPDLVFTDVPKHKLNGSVQFLLNKETWVLVESEYNTKRYSTSDGKYTASPYGLLNLHINAGLTDALSLHAAVNNLFDRNYEVAEGYPEAGREYIASMNYAF</sequence>
<keyword evidence="8 15" id="KW-0675">Receptor</keyword>
<organism evidence="15 16">
    <name type="scientific">Chlorobaculum tepidum (strain ATCC 49652 / DSM 12025 / NBRC 103806 / TLS)</name>
    <name type="common">Chlorobium tepidum</name>
    <dbReference type="NCBI Taxonomy" id="194439"/>
    <lineage>
        <taxon>Bacteria</taxon>
        <taxon>Pseudomonadati</taxon>
        <taxon>Chlorobiota</taxon>
        <taxon>Chlorobiia</taxon>
        <taxon>Chlorobiales</taxon>
        <taxon>Chlorobiaceae</taxon>
        <taxon>Chlorobaculum</taxon>
    </lineage>
</organism>
<evidence type="ECO:0000256" key="9">
    <source>
        <dbReference type="ARBA" id="ARBA00023237"/>
    </source>
</evidence>
<evidence type="ECO:0000256" key="4">
    <source>
        <dbReference type="ARBA" id="ARBA00022692"/>
    </source>
</evidence>
<dbReference type="EnsemblBacteria" id="AAM72983">
    <property type="protein sequence ID" value="AAM72983"/>
    <property type="gene ID" value="CT1762"/>
</dbReference>
<dbReference type="PROSITE" id="PS01156">
    <property type="entry name" value="TONB_DEPENDENT_REC_2"/>
    <property type="match status" value="1"/>
</dbReference>
<dbReference type="Pfam" id="PF07715">
    <property type="entry name" value="Plug"/>
    <property type="match status" value="1"/>
</dbReference>
<dbReference type="Proteomes" id="UP000001007">
    <property type="component" value="Chromosome"/>
</dbReference>
<dbReference type="AlphaFoldDB" id="Q8KBM4"/>
<feature type="signal peptide" evidence="12">
    <location>
        <begin position="1"/>
        <end position="19"/>
    </location>
</feature>
<keyword evidence="6 11" id="KW-0798">TonB box</keyword>
<dbReference type="OrthoDB" id="9758472at2"/>
<keyword evidence="16" id="KW-1185">Reference proteome</keyword>
<dbReference type="InterPro" id="IPR037066">
    <property type="entry name" value="Plug_dom_sf"/>
</dbReference>
<evidence type="ECO:0000313" key="15">
    <source>
        <dbReference type="EMBL" id="AAM72983.1"/>
    </source>
</evidence>
<evidence type="ECO:0000256" key="11">
    <source>
        <dbReference type="RuleBase" id="RU003357"/>
    </source>
</evidence>
<keyword evidence="5 12" id="KW-0732">Signal</keyword>
<name>Q8KBM4_CHLTE</name>
<dbReference type="InterPro" id="IPR036942">
    <property type="entry name" value="Beta-barrel_TonB_sf"/>
</dbReference>
<keyword evidence="3 10" id="KW-1134">Transmembrane beta strand</keyword>
<proteinExistence type="inferred from homology"/>
<keyword evidence="2 10" id="KW-0813">Transport</keyword>
<dbReference type="PATRIC" id="fig|194439.7.peg.1596"/>
<dbReference type="Gene3D" id="2.40.170.20">
    <property type="entry name" value="TonB-dependent receptor, beta-barrel domain"/>
    <property type="match status" value="1"/>
</dbReference>
<evidence type="ECO:0000259" key="13">
    <source>
        <dbReference type="Pfam" id="PF00593"/>
    </source>
</evidence>
<evidence type="ECO:0000259" key="14">
    <source>
        <dbReference type="Pfam" id="PF07715"/>
    </source>
</evidence>
<dbReference type="SUPFAM" id="SSF56935">
    <property type="entry name" value="Porins"/>
    <property type="match status" value="1"/>
</dbReference>
<dbReference type="PANTHER" id="PTHR30069:SF29">
    <property type="entry name" value="HEMOGLOBIN AND HEMOGLOBIN-HAPTOGLOBIN-BINDING PROTEIN 1-RELATED"/>
    <property type="match status" value="1"/>
</dbReference>
<gene>
    <name evidence="15" type="ordered locus">CT1762</name>
</gene>
<dbReference type="GO" id="GO:0015344">
    <property type="term" value="F:siderophore uptake transmembrane transporter activity"/>
    <property type="evidence" value="ECO:0007669"/>
    <property type="project" value="TreeGrafter"/>
</dbReference>
<comment type="subcellular location">
    <subcellularLocation>
        <location evidence="1 10">Cell outer membrane</location>
        <topology evidence="1 10">Multi-pass membrane protein</topology>
    </subcellularLocation>
</comment>
<evidence type="ECO:0000256" key="7">
    <source>
        <dbReference type="ARBA" id="ARBA00023136"/>
    </source>
</evidence>
<dbReference type="InterPro" id="IPR039426">
    <property type="entry name" value="TonB-dep_rcpt-like"/>
</dbReference>
<dbReference type="GO" id="GO:0044718">
    <property type="term" value="P:siderophore transmembrane transport"/>
    <property type="evidence" value="ECO:0007669"/>
    <property type="project" value="TreeGrafter"/>
</dbReference>
<feature type="domain" description="TonB-dependent receptor-like beta-barrel" evidence="13">
    <location>
        <begin position="220"/>
        <end position="646"/>
    </location>
</feature>
<reference evidence="15 16" key="1">
    <citation type="journal article" date="2002" name="Proc. Natl. Acad. Sci. U.S.A.">
        <title>The complete genome sequence of Chlorobium tepidum TLS, a photosynthetic, anaerobic, green-sulfur bacterium.</title>
        <authorList>
            <person name="Eisen J.A."/>
            <person name="Nelson K.E."/>
            <person name="Paulsen I.T."/>
            <person name="Heidelberg J.F."/>
            <person name="Wu M."/>
            <person name="Dodson R.J."/>
            <person name="Deboy R."/>
            <person name="Gwinn M.L."/>
            <person name="Nelson W.C."/>
            <person name="Haft D.H."/>
            <person name="Hickey E.K."/>
            <person name="Peterson J.D."/>
            <person name="Durkin A.S."/>
            <person name="Kolonay J.L."/>
            <person name="Yang F."/>
            <person name="Holt I."/>
            <person name="Umayam L.A."/>
            <person name="Mason T."/>
            <person name="Brenner M."/>
            <person name="Shea T.P."/>
            <person name="Parksey D."/>
            <person name="Nierman W.C."/>
            <person name="Feldblyum T.V."/>
            <person name="Hansen C.L."/>
            <person name="Craven M.B."/>
            <person name="Radune D."/>
            <person name="Vamathevan J."/>
            <person name="Khouri H."/>
            <person name="White O."/>
            <person name="Gruber T.M."/>
            <person name="Ketchum K.A."/>
            <person name="Venter J.C."/>
            <person name="Tettelin H."/>
            <person name="Bryant D.A."/>
            <person name="Fraser C.M."/>
        </authorList>
    </citation>
    <scope>NUCLEOTIDE SEQUENCE [LARGE SCALE GENOMIC DNA]</scope>
    <source>
        <strain evidence="16">ATCC 49652 / DSM 12025 / NBRC 103806 / TLS</strain>
    </source>
</reference>
<dbReference type="PROSITE" id="PS52016">
    <property type="entry name" value="TONB_DEPENDENT_REC_3"/>
    <property type="match status" value="1"/>
</dbReference>
<keyword evidence="4 10" id="KW-0812">Transmembrane</keyword>
<comment type="similarity">
    <text evidence="10 11">Belongs to the TonB-dependent receptor family.</text>
</comment>
<evidence type="ECO:0000256" key="3">
    <source>
        <dbReference type="ARBA" id="ARBA00022452"/>
    </source>
</evidence>
<keyword evidence="9 10" id="KW-0998">Cell outer membrane</keyword>
<evidence type="ECO:0000313" key="16">
    <source>
        <dbReference type="Proteomes" id="UP000001007"/>
    </source>
</evidence>
<dbReference type="HOGENOM" id="CLU_008287_8_2_10"/>
<dbReference type="Gene3D" id="2.170.130.10">
    <property type="entry name" value="TonB-dependent receptor, plug domain"/>
    <property type="match status" value="1"/>
</dbReference>
<dbReference type="eggNOG" id="COG4771">
    <property type="taxonomic scope" value="Bacteria"/>
</dbReference>